<evidence type="ECO:0000313" key="4">
    <source>
        <dbReference type="Proteomes" id="UP000829756"/>
    </source>
</evidence>
<sequence length="102" mass="10436">MKELQINQLMLVSGGAGKDTIAQVIGEAIGSGEMTYGKLLGGVTAIAVARIGGNNQVSYGTAAAAGAYVTKFTDDAINSPPYNGRPIFEIEHGLTAQDGTGY</sequence>
<dbReference type="AlphaFoldDB" id="A0AAE9KGC9"/>
<dbReference type="Proteomes" id="UP000829756">
    <property type="component" value="Chromosome"/>
</dbReference>
<reference evidence="2" key="2">
    <citation type="submission" date="2021-12" db="EMBL/GenBank/DDBJ databases">
        <authorList>
            <person name="Veyrier F.J."/>
        </authorList>
    </citation>
    <scope>NUCLEOTIDE SEQUENCE</scope>
    <source>
        <strain evidence="2">1258/02</strain>
    </source>
</reference>
<dbReference type="KEGG" id="usu:LVJ78_08720"/>
<evidence type="ECO:0000313" key="3">
    <source>
        <dbReference type="Proteomes" id="UP000294721"/>
    </source>
</evidence>
<dbReference type="EMBL" id="SLXE01000043">
    <property type="protein sequence ID" value="TCO99207.1"/>
    <property type="molecule type" value="Genomic_DNA"/>
</dbReference>
<reference evidence="2" key="3">
    <citation type="journal article" date="2022" name="Res Sq">
        <title>Evolution of multicellular longitudinally dividing oral cavity symbionts (Neisseriaceae).</title>
        <authorList>
            <person name="Nyongesa S."/>
            <person name="Weber P."/>
            <person name="Bernet E."/>
            <person name="Pullido F."/>
            <person name="Nieckarz M."/>
            <person name="Delaby M."/>
            <person name="Nieves C."/>
            <person name="Viehboeck T."/>
            <person name="Krause N."/>
            <person name="Rivera-Millot A."/>
            <person name="Nakamura A."/>
            <person name="Vischer N."/>
            <person name="VanNieuwenhze M."/>
            <person name="Brun Y."/>
            <person name="Cava F."/>
            <person name="Bulgheresi S."/>
            <person name="Veyrier F."/>
        </authorList>
    </citation>
    <scope>NUCLEOTIDE SEQUENCE</scope>
    <source>
        <strain evidence="2">1258/02</strain>
    </source>
</reference>
<name>A0AAE9KGC9_9NEIS</name>
<dbReference type="RefSeq" id="WP_132954811.1">
    <property type="nucleotide sequence ID" value="NZ_CALJUB010000217.1"/>
</dbReference>
<proteinExistence type="predicted"/>
<reference evidence="1 3" key="1">
    <citation type="submission" date="2019-03" db="EMBL/GenBank/DDBJ databases">
        <title>Genomic Encyclopedia of Type Strains, Phase IV (KMG-IV): sequencing the most valuable type-strain genomes for metagenomic binning, comparative biology and taxonomic classification.</title>
        <authorList>
            <person name="Goeker M."/>
        </authorList>
    </citation>
    <scope>NUCLEOTIDE SEQUENCE [LARGE SCALE GENOMIC DNA]</scope>
    <source>
        <strain evidence="1 3">DSM 17474</strain>
    </source>
</reference>
<protein>
    <submittedName>
        <fullName evidence="2">Uncharacterized protein</fullName>
    </submittedName>
</protein>
<evidence type="ECO:0000313" key="1">
    <source>
        <dbReference type="EMBL" id="TCO99207.1"/>
    </source>
</evidence>
<dbReference type="Proteomes" id="UP000294721">
    <property type="component" value="Unassembled WGS sequence"/>
</dbReference>
<gene>
    <name evidence="1" type="ORF">EV680_14312</name>
    <name evidence="2" type="ORF">LVJ78_08720</name>
</gene>
<organism evidence="2 4">
    <name type="scientific">Uruburuella suis</name>
    <dbReference type="NCBI Taxonomy" id="252130"/>
    <lineage>
        <taxon>Bacteria</taxon>
        <taxon>Pseudomonadati</taxon>
        <taxon>Pseudomonadota</taxon>
        <taxon>Betaproteobacteria</taxon>
        <taxon>Neisseriales</taxon>
        <taxon>Neisseriaceae</taxon>
        <taxon>Uruburuella</taxon>
    </lineage>
</organism>
<dbReference type="EMBL" id="CP091507">
    <property type="protein sequence ID" value="UOO78779.1"/>
    <property type="molecule type" value="Genomic_DNA"/>
</dbReference>
<accession>A0AAE9KGC9</accession>
<keyword evidence="3" id="KW-1185">Reference proteome</keyword>
<evidence type="ECO:0000313" key="2">
    <source>
        <dbReference type="EMBL" id="UOO78779.1"/>
    </source>
</evidence>